<accession>A0A166F3K9</accession>
<reference evidence="2 3" key="1">
    <citation type="journal article" date="2016" name="Mol. Biol. Evol.">
        <title>Comparative Genomics of Early-Diverging Mushroom-Forming Fungi Provides Insights into the Origins of Lignocellulose Decay Capabilities.</title>
        <authorList>
            <person name="Nagy L.G."/>
            <person name="Riley R."/>
            <person name="Tritt A."/>
            <person name="Adam C."/>
            <person name="Daum C."/>
            <person name="Floudas D."/>
            <person name="Sun H."/>
            <person name="Yadav J.S."/>
            <person name="Pangilinan J."/>
            <person name="Larsson K.H."/>
            <person name="Matsuura K."/>
            <person name="Barry K."/>
            <person name="Labutti K."/>
            <person name="Kuo R."/>
            <person name="Ohm R.A."/>
            <person name="Bhattacharya S.S."/>
            <person name="Shirouzu T."/>
            <person name="Yoshinaga Y."/>
            <person name="Martin F.M."/>
            <person name="Grigoriev I.V."/>
            <person name="Hibbett D.S."/>
        </authorList>
    </citation>
    <scope>NUCLEOTIDE SEQUENCE [LARGE SCALE GENOMIC DNA]</scope>
    <source>
        <strain evidence="2 3">HHB10207 ss-3</strain>
    </source>
</reference>
<keyword evidence="3" id="KW-1185">Reference proteome</keyword>
<evidence type="ECO:0000313" key="3">
    <source>
        <dbReference type="Proteomes" id="UP000076798"/>
    </source>
</evidence>
<dbReference type="EMBL" id="KV428035">
    <property type="protein sequence ID" value="KZT40242.1"/>
    <property type="molecule type" value="Genomic_DNA"/>
</dbReference>
<protein>
    <recommendedName>
        <fullName evidence="4">Zf-C3HC-domain-containing protein</fullName>
    </recommendedName>
</protein>
<name>A0A166F3K9_9AGAM</name>
<feature type="region of interest" description="Disordered" evidence="1">
    <location>
        <begin position="1"/>
        <end position="26"/>
    </location>
</feature>
<evidence type="ECO:0000256" key="1">
    <source>
        <dbReference type="SAM" id="MobiDB-lite"/>
    </source>
</evidence>
<feature type="region of interest" description="Disordered" evidence="1">
    <location>
        <begin position="45"/>
        <end position="69"/>
    </location>
</feature>
<evidence type="ECO:0000313" key="2">
    <source>
        <dbReference type="EMBL" id="KZT40242.1"/>
    </source>
</evidence>
<sequence>MWSSGTSSDTLDSVEPSRIPETLRRYDDARQDISHRTEPMDVDVGLSRRTIHSSPQSRPHWHSDSEFSRLSQDWGAQAMAMEAERKGWITGASTNGNTSGTPIVLDENSGASAWISDSYNNPLDVRTSVQRPKITKQCAQRGFSPDNSDLQKLTPRPPIYFRPQYPSFFPDSHQEPLNKLTPRIRVQWFQQGVRETMDRQEAGYPDLVGAYLNAPVSYADDSANPIAHDNQTEIVAASAYEDPAIASRYRRILYPNTPQIFRKGGCSRWTNRNIAHWMLSLEEDWQCRNWSESEVICAFCEEKIPVGAGCRPKLAFWDAHKLTCSMEWPHDLATRPYDSLSENDRKLLALLKRSRSNMKKNGGGNISFGVAKPYLQKIDLAGSTRPGHLLVWMVSLELDTQCTRWTVDEATCGYCHKSVTIARKSRKGYEDRLLLWRDHKLNCVPPHSSA</sequence>
<dbReference type="Proteomes" id="UP000076798">
    <property type="component" value="Unassembled WGS sequence"/>
</dbReference>
<proteinExistence type="predicted"/>
<organism evidence="2 3">
    <name type="scientific">Sistotremastrum suecicum HHB10207 ss-3</name>
    <dbReference type="NCBI Taxonomy" id="1314776"/>
    <lineage>
        <taxon>Eukaryota</taxon>
        <taxon>Fungi</taxon>
        <taxon>Dikarya</taxon>
        <taxon>Basidiomycota</taxon>
        <taxon>Agaricomycotina</taxon>
        <taxon>Agaricomycetes</taxon>
        <taxon>Sistotremastrales</taxon>
        <taxon>Sistotremastraceae</taxon>
        <taxon>Sistotremastrum</taxon>
    </lineage>
</organism>
<evidence type="ECO:0008006" key="4">
    <source>
        <dbReference type="Google" id="ProtNLM"/>
    </source>
</evidence>
<feature type="compositionally biased region" description="Polar residues" evidence="1">
    <location>
        <begin position="1"/>
        <end position="11"/>
    </location>
</feature>
<dbReference type="AlphaFoldDB" id="A0A166F3K9"/>
<gene>
    <name evidence="2" type="ORF">SISSUDRAFT_1044475</name>
</gene>